<keyword evidence="5" id="KW-1133">Transmembrane helix</keyword>
<organism evidence="18 19">
    <name type="scientific">Meleagris gallopavo</name>
    <name type="common">Wild turkey</name>
    <dbReference type="NCBI Taxonomy" id="9103"/>
    <lineage>
        <taxon>Eukaryota</taxon>
        <taxon>Metazoa</taxon>
        <taxon>Chordata</taxon>
        <taxon>Craniata</taxon>
        <taxon>Vertebrata</taxon>
        <taxon>Euteleostomi</taxon>
        <taxon>Archelosauria</taxon>
        <taxon>Archosauria</taxon>
        <taxon>Dinosauria</taxon>
        <taxon>Saurischia</taxon>
        <taxon>Theropoda</taxon>
        <taxon>Coelurosauria</taxon>
        <taxon>Aves</taxon>
        <taxon>Neognathae</taxon>
        <taxon>Galloanserae</taxon>
        <taxon>Galliformes</taxon>
        <taxon>Phasianidae</taxon>
        <taxon>Meleagridinae</taxon>
        <taxon>Meleagris</taxon>
    </lineage>
</organism>
<evidence type="ECO:0000256" key="2">
    <source>
        <dbReference type="ARBA" id="ARBA00004477"/>
    </source>
</evidence>
<keyword evidence="9" id="KW-0472">Membrane</keyword>
<reference evidence="18" key="2">
    <citation type="submission" date="2025-08" db="UniProtKB">
        <authorList>
            <consortium name="Ensembl"/>
        </authorList>
    </citation>
    <scope>IDENTIFICATION</scope>
</reference>
<comment type="cofactor">
    <cofactor evidence="1">
        <name>Fe cation</name>
        <dbReference type="ChEBI" id="CHEBI:24875"/>
    </cofactor>
</comment>
<evidence type="ECO:0000256" key="5">
    <source>
        <dbReference type="ARBA" id="ARBA00022989"/>
    </source>
</evidence>
<dbReference type="PANTHER" id="PTHR21624:SF1">
    <property type="entry name" value="ALKYLGLYCEROL MONOOXYGENASE"/>
    <property type="match status" value="1"/>
</dbReference>
<keyword evidence="7" id="KW-0408">Iron</keyword>
<reference evidence="18 19" key="1">
    <citation type="journal article" date="2010" name="PLoS Biol.">
        <title>Multi-platform next-generation sequencing of the domestic turkey (Meleagris gallopavo): genome assembly and analysis.</title>
        <authorList>
            <person name="Dalloul R.A."/>
            <person name="Long J.A."/>
            <person name="Zimin A.V."/>
            <person name="Aslam L."/>
            <person name="Beal K."/>
            <person name="Blomberg L.A."/>
            <person name="Bouffard P."/>
            <person name="Burt D.W."/>
            <person name="Crasta O."/>
            <person name="Crooijmans R.P."/>
            <person name="Cooper K."/>
            <person name="Coulombe R.A."/>
            <person name="De S."/>
            <person name="Delany M.E."/>
            <person name="Dodgson J.B."/>
            <person name="Dong J.J."/>
            <person name="Evans C."/>
            <person name="Frederickson K.M."/>
            <person name="Flicek P."/>
            <person name="Florea L."/>
            <person name="Folkerts O."/>
            <person name="Groenen M.A."/>
            <person name="Harkins T.T."/>
            <person name="Herrero J."/>
            <person name="Hoffmann S."/>
            <person name="Megens H.J."/>
            <person name="Jiang A."/>
            <person name="de Jong P."/>
            <person name="Kaiser P."/>
            <person name="Kim H."/>
            <person name="Kim K.W."/>
            <person name="Kim S."/>
            <person name="Langenberger D."/>
            <person name="Lee M.K."/>
            <person name="Lee T."/>
            <person name="Mane S."/>
            <person name="Marcais G."/>
            <person name="Marz M."/>
            <person name="McElroy A.P."/>
            <person name="Modise T."/>
            <person name="Nefedov M."/>
            <person name="Notredame C."/>
            <person name="Paton I.R."/>
            <person name="Payne W.S."/>
            <person name="Pertea G."/>
            <person name="Prickett D."/>
            <person name="Puiu D."/>
            <person name="Qioa D."/>
            <person name="Raineri E."/>
            <person name="Ruffier M."/>
            <person name="Salzberg S.L."/>
            <person name="Schatz M.C."/>
            <person name="Scheuring C."/>
            <person name="Schmidt C.J."/>
            <person name="Schroeder S."/>
            <person name="Searle S.M."/>
            <person name="Smith E.J."/>
            <person name="Smith J."/>
            <person name="Sonstegard T.S."/>
            <person name="Stadler P.F."/>
            <person name="Tafer H."/>
            <person name="Tu Z.J."/>
            <person name="Van Tassell C.P."/>
            <person name="Vilella A.J."/>
            <person name="Williams K.P."/>
            <person name="Yorke J.A."/>
            <person name="Zhang L."/>
            <person name="Zhang H.B."/>
            <person name="Zhang X."/>
            <person name="Zhang Y."/>
            <person name="Reed K.M."/>
        </authorList>
    </citation>
    <scope>NUCLEOTIDE SEQUENCE [LARGE SCALE GENOMIC DNA]</scope>
</reference>
<evidence type="ECO:0000313" key="18">
    <source>
        <dbReference type="Ensembl" id="ENSMGAP00000010435.3"/>
    </source>
</evidence>
<dbReference type="GO" id="GO:0050479">
    <property type="term" value="F:glyceryl-ether monooxygenase activity"/>
    <property type="evidence" value="ECO:0007669"/>
    <property type="project" value="UniProtKB-EC"/>
</dbReference>
<dbReference type="Proteomes" id="UP000001645">
    <property type="component" value="Chromosome 6"/>
</dbReference>
<feature type="domain" description="Fatty acid hydroxylase" evidence="16">
    <location>
        <begin position="111"/>
        <end position="163"/>
    </location>
</feature>
<dbReference type="PANTHER" id="PTHR21624">
    <property type="entry name" value="STEROL DESATURASE-RELATED PROTEIN"/>
    <property type="match status" value="1"/>
</dbReference>
<evidence type="ECO:0000256" key="6">
    <source>
        <dbReference type="ARBA" id="ARBA00023002"/>
    </source>
</evidence>
<keyword evidence="6" id="KW-0560">Oxidoreductase</keyword>
<evidence type="ECO:0000256" key="7">
    <source>
        <dbReference type="ARBA" id="ARBA00023004"/>
    </source>
</evidence>
<reference evidence="18" key="3">
    <citation type="submission" date="2025-09" db="UniProtKB">
        <authorList>
            <consortium name="Ensembl"/>
        </authorList>
    </citation>
    <scope>IDENTIFICATION</scope>
</reference>
<keyword evidence="4" id="KW-0256">Endoplasmic reticulum</keyword>
<protein>
    <recommendedName>
        <fullName evidence="13">Alkylglycerol monooxygenase</fullName>
        <ecNumber evidence="12">1.14.16.5</ecNumber>
    </recommendedName>
    <alternativeName>
        <fullName evidence="14">Transmembrane protein 195</fullName>
    </alternativeName>
</protein>
<dbReference type="EC" id="1.14.16.5" evidence="12"/>
<proteinExistence type="inferred from homology"/>
<feature type="domain" description="Alkylglycerol monooxygenase C-terminal" evidence="17">
    <location>
        <begin position="296"/>
        <end position="383"/>
    </location>
</feature>
<evidence type="ECO:0000256" key="4">
    <source>
        <dbReference type="ARBA" id="ARBA00022824"/>
    </source>
</evidence>
<name>G1NCG3_MELGA</name>
<dbReference type="Bgee" id="ENSMGAG00000010089">
    <property type="expression patterns" value="Expressed in heart and 16 other cell types or tissues"/>
</dbReference>
<evidence type="ECO:0000259" key="17">
    <source>
        <dbReference type="Pfam" id="PF24858"/>
    </source>
</evidence>
<comment type="catalytic activity">
    <reaction evidence="15">
        <text>1-O-(1,2-saturated-alkyl)-sn-glycerol + (6R)-L-erythro-5,6,7,8-tetrahydrobiopterin + O2 = a 1-(1-hydroxyalkyl)-sn-glycerol + (6R)-L-erythro-6,7-dihydrobiopterin + H2O</text>
        <dbReference type="Rhea" id="RHEA:36255"/>
        <dbReference type="ChEBI" id="CHEBI:15377"/>
        <dbReference type="ChEBI" id="CHEBI:15379"/>
        <dbReference type="ChEBI" id="CHEBI:43120"/>
        <dbReference type="ChEBI" id="CHEBI:59560"/>
        <dbReference type="ChEBI" id="CHEBI:73418"/>
        <dbReference type="ChEBI" id="CHEBI:83957"/>
        <dbReference type="EC" id="1.14.16.5"/>
    </reaction>
</comment>
<evidence type="ECO:0000256" key="10">
    <source>
        <dbReference type="ARBA" id="ARBA00037122"/>
    </source>
</evidence>
<evidence type="ECO:0000313" key="19">
    <source>
        <dbReference type="Proteomes" id="UP000001645"/>
    </source>
</evidence>
<dbReference type="Pfam" id="PF04116">
    <property type="entry name" value="FA_hydroxylase"/>
    <property type="match status" value="2"/>
</dbReference>
<sequence length="408" mass="46967">MGPTAGQQLRALFYVLSPGESSFRTVEEVPDYVEKSIPFFIAFIVLEFAVSWVQQHKLPGRINDGISSLSLGILSRLPDVLFRSVDLVSYIYVWNNYKLFELPWDSPWTWYLTFLGVDFAYYWFHRISHEVNILWAAHQVHHSSEDYNLFTALRQSFLQRYTSWVVTNIGPLEWILNTPSHHRVHHGRNPYCIDKNYGGTLIIWDRIFGTFEAEDAKVVYGLTHPVNSFEPILLQLRPLAHIWNTFWATPGFWNKLSVIFKGPGWGPGKPRLGLPEEIPAVTGNEVPFNPSVPVYLNCYAVVHFAVVMELYIDLLATVTTLSQENILLRIGIIILSLTSFGFLMENRPKAGILEIIRCSVFLGVYKLGYLRNQLSLLDYAYEVLFSLCIAFWGIQTLRWITSSKDKHL</sequence>
<evidence type="ECO:0000256" key="12">
    <source>
        <dbReference type="ARBA" id="ARBA00039026"/>
    </source>
</evidence>
<evidence type="ECO:0000256" key="9">
    <source>
        <dbReference type="ARBA" id="ARBA00023136"/>
    </source>
</evidence>
<comment type="similarity">
    <text evidence="11">Belongs to the sterol desaturase family. TMEM195 subfamily.</text>
</comment>
<feature type="domain" description="Fatty acid hydroxylase" evidence="16">
    <location>
        <begin position="168"/>
        <end position="210"/>
    </location>
</feature>
<dbReference type="InterPro" id="IPR006694">
    <property type="entry name" value="Fatty_acid_hydroxylase"/>
</dbReference>
<keyword evidence="8" id="KW-0443">Lipid metabolism</keyword>
<accession>G1NCG3</accession>
<evidence type="ECO:0000259" key="16">
    <source>
        <dbReference type="Pfam" id="PF04116"/>
    </source>
</evidence>
<dbReference type="GO" id="GO:0005506">
    <property type="term" value="F:iron ion binding"/>
    <property type="evidence" value="ECO:0007669"/>
    <property type="project" value="InterPro"/>
</dbReference>
<dbReference type="GO" id="GO:0008610">
    <property type="term" value="P:lipid biosynthetic process"/>
    <property type="evidence" value="ECO:0007669"/>
    <property type="project" value="InterPro"/>
</dbReference>
<dbReference type="HOGENOM" id="CLU_033631_2_1_1"/>
<dbReference type="GO" id="GO:0005789">
    <property type="term" value="C:endoplasmic reticulum membrane"/>
    <property type="evidence" value="ECO:0007669"/>
    <property type="project" value="UniProtKB-SubCell"/>
</dbReference>
<comment type="function">
    <text evidence="10">Glyceryl-ether monooxygenase that cleaves the O-alkyl bond of ether lipids. Ether lipids are essential components of brain membranes.</text>
</comment>
<dbReference type="InterPro" id="IPR051689">
    <property type="entry name" value="Sterol_desaturase/TMEM195"/>
</dbReference>
<keyword evidence="19" id="KW-1185">Reference proteome</keyword>
<evidence type="ECO:0000256" key="3">
    <source>
        <dbReference type="ARBA" id="ARBA00022692"/>
    </source>
</evidence>
<gene>
    <name evidence="18" type="primary">AGMO</name>
</gene>
<dbReference type="GO" id="GO:0006643">
    <property type="term" value="P:membrane lipid metabolic process"/>
    <property type="evidence" value="ECO:0007669"/>
    <property type="project" value="TreeGrafter"/>
</dbReference>
<keyword evidence="3" id="KW-0812">Transmembrane</keyword>
<dbReference type="GeneTree" id="ENSGT00440000033807"/>
<evidence type="ECO:0000256" key="14">
    <source>
        <dbReference type="ARBA" id="ARBA00041444"/>
    </source>
</evidence>
<evidence type="ECO:0000256" key="8">
    <source>
        <dbReference type="ARBA" id="ARBA00023098"/>
    </source>
</evidence>
<dbReference type="Ensembl" id="ENSMGAT00000011293.3">
    <property type="protein sequence ID" value="ENSMGAP00000010435.3"/>
    <property type="gene ID" value="ENSMGAG00000010089.3"/>
</dbReference>
<evidence type="ECO:0000256" key="15">
    <source>
        <dbReference type="ARBA" id="ARBA00047556"/>
    </source>
</evidence>
<dbReference type="InterPro" id="IPR056853">
    <property type="entry name" value="AGMP_C"/>
</dbReference>
<evidence type="ECO:0000256" key="1">
    <source>
        <dbReference type="ARBA" id="ARBA00001962"/>
    </source>
</evidence>
<evidence type="ECO:0000256" key="11">
    <source>
        <dbReference type="ARBA" id="ARBA00038190"/>
    </source>
</evidence>
<dbReference type="Pfam" id="PF24858">
    <property type="entry name" value="AGMP_C"/>
    <property type="match status" value="1"/>
</dbReference>
<evidence type="ECO:0000256" key="13">
    <source>
        <dbReference type="ARBA" id="ARBA00040992"/>
    </source>
</evidence>
<comment type="subcellular location">
    <subcellularLocation>
        <location evidence="2">Endoplasmic reticulum membrane</location>
        <topology evidence="2">Multi-pass membrane protein</topology>
    </subcellularLocation>
</comment>
<dbReference type="AlphaFoldDB" id="G1NCG3"/>